<dbReference type="InterPro" id="IPR000873">
    <property type="entry name" value="AMP-dep_synth/lig_dom"/>
</dbReference>
<protein>
    <recommendedName>
        <fullName evidence="4">Luciferin 4-monooxygenase</fullName>
        <ecNumber evidence="3">1.13.12.7</ecNumber>
    </recommendedName>
</protein>
<dbReference type="GO" id="GO:0016405">
    <property type="term" value="F:CoA-ligase activity"/>
    <property type="evidence" value="ECO:0007669"/>
    <property type="project" value="TreeGrafter"/>
</dbReference>
<evidence type="ECO:0000259" key="11">
    <source>
        <dbReference type="Pfam" id="PF00501"/>
    </source>
</evidence>
<evidence type="ECO:0000256" key="5">
    <source>
        <dbReference type="ARBA" id="ARBA00022741"/>
    </source>
</evidence>
<evidence type="ECO:0000256" key="6">
    <source>
        <dbReference type="ARBA" id="ARBA00022840"/>
    </source>
</evidence>
<dbReference type="Pfam" id="PF00501">
    <property type="entry name" value="AMP-binding"/>
    <property type="match status" value="1"/>
</dbReference>
<organism evidence="13">
    <name type="scientific">Scylla olivacea</name>
    <name type="common">Orange mud crab</name>
    <name type="synonym">Cancer olivacea</name>
    <dbReference type="NCBI Taxonomy" id="85551"/>
    <lineage>
        <taxon>Eukaryota</taxon>
        <taxon>Metazoa</taxon>
        <taxon>Ecdysozoa</taxon>
        <taxon>Arthropoda</taxon>
        <taxon>Crustacea</taxon>
        <taxon>Multicrustacea</taxon>
        <taxon>Malacostraca</taxon>
        <taxon>Eumalacostraca</taxon>
        <taxon>Eucarida</taxon>
        <taxon>Decapoda</taxon>
        <taxon>Pleocyemata</taxon>
        <taxon>Brachyura</taxon>
        <taxon>Eubrachyura</taxon>
        <taxon>Portunoidea</taxon>
        <taxon>Portunidae</taxon>
        <taxon>Portuninae</taxon>
        <taxon>Scylla</taxon>
    </lineage>
</organism>
<dbReference type="FunFam" id="3.40.50.12780:FF:000003">
    <property type="entry name" value="Long-chain-fatty-acid--CoA ligase FadD"/>
    <property type="match status" value="1"/>
</dbReference>
<dbReference type="PROSITE" id="PS00455">
    <property type="entry name" value="AMP_BINDING"/>
    <property type="match status" value="1"/>
</dbReference>
<comment type="catalytic activity">
    <reaction evidence="10">
        <text>firefly D-luciferin + ATP + O2 = firefly oxyluciferin + hnu + AMP + CO2 + diphosphate</text>
        <dbReference type="Rhea" id="RHEA:10732"/>
        <dbReference type="ChEBI" id="CHEBI:15379"/>
        <dbReference type="ChEBI" id="CHEBI:16526"/>
        <dbReference type="ChEBI" id="CHEBI:16792"/>
        <dbReference type="ChEBI" id="CHEBI:30212"/>
        <dbReference type="ChEBI" id="CHEBI:30616"/>
        <dbReference type="ChEBI" id="CHEBI:33019"/>
        <dbReference type="ChEBI" id="CHEBI:58038"/>
        <dbReference type="ChEBI" id="CHEBI:456215"/>
        <dbReference type="EC" id="1.13.12.7"/>
    </reaction>
</comment>
<dbReference type="SUPFAM" id="SSF56801">
    <property type="entry name" value="Acetyl-CoA synthetase-like"/>
    <property type="match status" value="1"/>
</dbReference>
<dbReference type="FunFam" id="3.30.300.30:FF:000007">
    <property type="entry name" value="4-coumarate--CoA ligase 2"/>
    <property type="match status" value="1"/>
</dbReference>
<comment type="subcellular location">
    <subcellularLocation>
        <location evidence="1">Peroxisome</location>
    </subcellularLocation>
</comment>
<name>A0A0P4W564_SCYOL</name>
<dbReference type="GO" id="GO:0008218">
    <property type="term" value="P:bioluminescence"/>
    <property type="evidence" value="ECO:0007669"/>
    <property type="project" value="UniProtKB-KW"/>
</dbReference>
<comment type="similarity">
    <text evidence="2">Belongs to the ATP-dependent AMP-binding enzyme family.</text>
</comment>
<evidence type="ECO:0000256" key="9">
    <source>
        <dbReference type="ARBA" id="ARBA00023262"/>
    </source>
</evidence>
<evidence type="ECO:0000256" key="3">
    <source>
        <dbReference type="ARBA" id="ARBA00012532"/>
    </source>
</evidence>
<dbReference type="PANTHER" id="PTHR24096:SF422">
    <property type="entry name" value="BCDNA.GH02901"/>
    <property type="match status" value="1"/>
</dbReference>
<dbReference type="GO" id="GO:0005524">
    <property type="term" value="F:ATP binding"/>
    <property type="evidence" value="ECO:0007669"/>
    <property type="project" value="UniProtKB-KW"/>
</dbReference>
<accession>A0A0P4W564</accession>
<reference evidence="13" key="1">
    <citation type="submission" date="2015-09" db="EMBL/GenBank/DDBJ databases">
        <title>Scylla olivacea transcriptome.</title>
        <authorList>
            <person name="Ikhwanuddin M."/>
        </authorList>
    </citation>
    <scope>NUCLEOTIDE SEQUENCE</scope>
</reference>
<dbReference type="InterPro" id="IPR045851">
    <property type="entry name" value="AMP-bd_C_sf"/>
</dbReference>
<evidence type="ECO:0000256" key="2">
    <source>
        <dbReference type="ARBA" id="ARBA00006432"/>
    </source>
</evidence>
<keyword evidence="5" id="KW-0547">Nucleotide-binding</keyword>
<dbReference type="InterPro" id="IPR020845">
    <property type="entry name" value="AMP-binding_CS"/>
</dbReference>
<keyword evidence="7" id="KW-0576">Peroxisome</keyword>
<feature type="domain" description="AMP-dependent synthetase/ligase" evidence="11">
    <location>
        <begin position="67"/>
        <end position="441"/>
    </location>
</feature>
<evidence type="ECO:0000256" key="4">
    <source>
        <dbReference type="ARBA" id="ARBA00019043"/>
    </source>
</evidence>
<keyword evidence="8" id="KW-0455">Luminescence</keyword>
<keyword evidence="6" id="KW-0067">ATP-binding</keyword>
<feature type="domain" description="AMP-binding enzyme C-terminal" evidence="12">
    <location>
        <begin position="492"/>
        <end position="569"/>
    </location>
</feature>
<proteinExistence type="inferred from homology"/>
<evidence type="ECO:0000313" key="13">
    <source>
        <dbReference type="EMBL" id="JAI61135.1"/>
    </source>
</evidence>
<evidence type="ECO:0000256" key="1">
    <source>
        <dbReference type="ARBA" id="ARBA00004275"/>
    </source>
</evidence>
<dbReference type="EC" id="1.13.12.7" evidence="3"/>
<evidence type="ECO:0000256" key="10">
    <source>
        <dbReference type="ARBA" id="ARBA00048497"/>
    </source>
</evidence>
<dbReference type="PANTHER" id="PTHR24096">
    <property type="entry name" value="LONG-CHAIN-FATTY-ACID--COA LIGASE"/>
    <property type="match status" value="1"/>
</dbReference>
<dbReference type="Gene3D" id="3.40.50.980">
    <property type="match status" value="2"/>
</dbReference>
<dbReference type="InterPro" id="IPR025110">
    <property type="entry name" value="AMP-bd_C"/>
</dbReference>
<dbReference type="EMBL" id="GDRN01086650">
    <property type="protein sequence ID" value="JAI61135.1"/>
    <property type="molecule type" value="Transcribed_RNA"/>
</dbReference>
<dbReference type="Gene3D" id="2.30.38.10">
    <property type="entry name" value="Luciferase, Domain 3"/>
    <property type="match status" value="1"/>
</dbReference>
<dbReference type="Pfam" id="PF13193">
    <property type="entry name" value="AMP-binding_C"/>
    <property type="match status" value="1"/>
</dbReference>
<evidence type="ECO:0000256" key="7">
    <source>
        <dbReference type="ARBA" id="ARBA00023140"/>
    </source>
</evidence>
<evidence type="ECO:0000256" key="8">
    <source>
        <dbReference type="ARBA" id="ARBA00023223"/>
    </source>
</evidence>
<sequence length="585" mass="63462">MGVSRFLSAVRLPVLPRLAQSKPPPHVLPRVLRPLASSRNYCSGVVRSPFDDIEIPEVSLSQYVFEAQEPYAGKPAMVDGISGISYTHGEFRDQCHRLGSALTRLDVTKGDVVGLVSPNCPEFPLTFFAVASIGAITTTVSSAYLADGIATQLNNSSASVVVAHKGVLSAVMEACKQCPKVRHVIVIYPTPDDEKAGLLSFHKLLKDDGKAFPHSVKINPKEDVVVLPYSSGTTGLPKGVMLTHYNLVANLNQLQHKDISTLRDNRGEHQEVFMGILPYFHIYGMMPCMGISLVTGSKTVTLPFLKPELYVKTLEKYKITYLHTVPPILDFLANSDLVKPEHLNPTHTVLCGAAPIGPTLISELLKKFGDGIYFQEGFGMTETSPVTHVTPRTKFVLGSTGVAIPNTLTKIVDLTTGKTLPPNGGEGELCVKGPQVMKGYYKNEEATKATIDPDGWLHTGDIAKMDGDKNVFIVDRLKELIKVKGLQVAPAELEDLIRQLPDVADVGVVGMPVGHAHGEAPRAFVVLTPGSQLSLKTIENFVECKVAPHKKLSGGLEYVEAIPRSPTGKILRRELKAMALSKMTQ</sequence>
<keyword evidence="9" id="KW-0599">Photoprotein</keyword>
<evidence type="ECO:0000259" key="12">
    <source>
        <dbReference type="Pfam" id="PF13193"/>
    </source>
</evidence>
<dbReference type="GO" id="GO:0005777">
    <property type="term" value="C:peroxisome"/>
    <property type="evidence" value="ECO:0007669"/>
    <property type="project" value="UniProtKB-SubCell"/>
</dbReference>
<dbReference type="Gene3D" id="3.30.300.30">
    <property type="match status" value="1"/>
</dbReference>
<dbReference type="AlphaFoldDB" id="A0A0P4W564"/>